<keyword evidence="2" id="KW-0813">Transport</keyword>
<dbReference type="InterPro" id="IPR013598">
    <property type="entry name" value="Exportin-1/Importin-b-like"/>
</dbReference>
<dbReference type="EMBL" id="JAPFFF010000060">
    <property type="protein sequence ID" value="KAK8837362.1"/>
    <property type="molecule type" value="Genomic_DNA"/>
</dbReference>
<dbReference type="SUPFAM" id="SSF48371">
    <property type="entry name" value="ARM repeat"/>
    <property type="match status" value="1"/>
</dbReference>
<evidence type="ECO:0000256" key="2">
    <source>
        <dbReference type="ARBA" id="ARBA00022448"/>
    </source>
</evidence>
<sequence>MELSFDQFLGAVNIIASSATSTAQLDKVQEANNIVIKFKEENKEFFLLYSAQIVLLPDVNDNQAMIAILSIKSVLRLTRCYGFDYINNLWNSMPEEQRNQLKQALLRGIMFPGDQLRNAASSTLALVAQLEYPKNWPEFFDILVQICQDRTYGSSAVMGVLQTLSDAFTIPAFIRPRYSAEREKALNIVSLLAFQVLQQDTPPPMKTAAVQLLTNSFKTTFFHNYTRNFELTETTIQALLSNFNVLDNELHYSIYEFFLITFKKIYKKIFPHPITEIAQAITQDLQSGNIDYQKMALSFLRKCAKHEDDIISKEYPSDEPNFTKTCSQNFTVSIVPFLVFINDTFEFDTNDDSLSYYTYRALKAFTIFDGEFVLNVIQAYFNERKADENWKVRCSAIIALHSVLRIGDNVVDYVHSIRSDLNNLAEDPNINVRLYTQSFIASFIKKYSFMEDMESEVQFVVTFASQLLQQEDKTQAISGTIIIKNFVSKFSEDNSNTPLSNPVILNSILNPLWLQFNRTDIINSKLDLYVKKAICTTCRNSAINTVEVRKEFALVVFNRIRESLTIMQEGQNFSADMVAFLSTMLEIFGIVIFTIRKMVNNNPENEAFIDEVFTYLSAFLPKMSDIPNLVKTIGNLIIAAGRHSAAYANALVKFLYDAQSSDNSDLILESALAIGDLFRSAESVMQQYAAPFCNLVLINIEKDQLPEIAVYQQMMTLGDIVKHSPPESIYELRDRLMGVVRNYTQFRYNPDDPRDVATMSVYFEGVIYLAGTILETFSDDDAFITNKNNIDTLFEFRIHIKPETFKSSNIDYSLILFLDSAIKNKEVARTYNIPLNHNNIKNYLKKIIKKSKNLKCVKRAKELRSQLESI</sequence>
<keyword evidence="3" id="KW-0963">Cytoplasm</keyword>
<evidence type="ECO:0000259" key="6">
    <source>
        <dbReference type="Pfam" id="PF08389"/>
    </source>
</evidence>
<evidence type="ECO:0000256" key="1">
    <source>
        <dbReference type="ARBA" id="ARBA00004496"/>
    </source>
</evidence>
<keyword evidence="4" id="KW-0677">Repeat</keyword>
<keyword evidence="9" id="KW-1185">Reference proteome</keyword>
<name>A0ABR2GVH2_9EUKA</name>
<dbReference type="Pfam" id="PF08389">
    <property type="entry name" value="Xpo1"/>
    <property type="match status" value="1"/>
</dbReference>
<comment type="subcellular location">
    <subcellularLocation>
        <location evidence="1">Cytoplasm</location>
    </subcellularLocation>
</comment>
<keyword evidence="5" id="KW-0653">Protein transport</keyword>
<accession>A0ABR2GVH2</accession>
<reference evidence="8 9" key="1">
    <citation type="submission" date="2024-04" db="EMBL/GenBank/DDBJ databases">
        <title>Tritrichomonas musculus Genome.</title>
        <authorList>
            <person name="Alves-Ferreira E."/>
            <person name="Grigg M."/>
            <person name="Lorenzi H."/>
            <person name="Galac M."/>
        </authorList>
    </citation>
    <scope>NUCLEOTIDE SEQUENCE [LARGE SCALE GENOMIC DNA]</scope>
    <source>
        <strain evidence="8 9">EAF2021</strain>
    </source>
</reference>
<evidence type="ECO:0000256" key="3">
    <source>
        <dbReference type="ARBA" id="ARBA00022490"/>
    </source>
</evidence>
<proteinExistence type="predicted"/>
<organism evidence="8 9">
    <name type="scientific">Tritrichomonas musculus</name>
    <dbReference type="NCBI Taxonomy" id="1915356"/>
    <lineage>
        <taxon>Eukaryota</taxon>
        <taxon>Metamonada</taxon>
        <taxon>Parabasalia</taxon>
        <taxon>Tritrichomonadida</taxon>
        <taxon>Tritrichomonadidae</taxon>
        <taxon>Tritrichomonas</taxon>
    </lineage>
</organism>
<evidence type="ECO:0000313" key="8">
    <source>
        <dbReference type="EMBL" id="KAK8837362.1"/>
    </source>
</evidence>
<dbReference type="PANTHER" id="PTHR10527">
    <property type="entry name" value="IMPORTIN BETA"/>
    <property type="match status" value="1"/>
</dbReference>
<comment type="caution">
    <text evidence="8">The sequence shown here is derived from an EMBL/GenBank/DDBJ whole genome shotgun (WGS) entry which is preliminary data.</text>
</comment>
<evidence type="ECO:0000256" key="4">
    <source>
        <dbReference type="ARBA" id="ARBA00022737"/>
    </source>
</evidence>
<dbReference type="InterPro" id="IPR011989">
    <property type="entry name" value="ARM-like"/>
</dbReference>
<protein>
    <submittedName>
        <fullName evidence="8">Karyopherin Kap95</fullName>
    </submittedName>
</protein>
<feature type="domain" description="Importin subunit beta-1/Transportin-1-like TPR repeats" evidence="7">
    <location>
        <begin position="527"/>
        <end position="724"/>
    </location>
</feature>
<feature type="domain" description="Exportin-1/Importin-beta-like" evidence="6">
    <location>
        <begin position="116"/>
        <end position="185"/>
    </location>
</feature>
<evidence type="ECO:0000256" key="5">
    <source>
        <dbReference type="ARBA" id="ARBA00022927"/>
    </source>
</evidence>
<dbReference type="Gene3D" id="1.25.10.10">
    <property type="entry name" value="Leucine-rich Repeat Variant"/>
    <property type="match status" value="1"/>
</dbReference>
<evidence type="ECO:0000313" key="9">
    <source>
        <dbReference type="Proteomes" id="UP001470230"/>
    </source>
</evidence>
<dbReference type="InterPro" id="IPR040122">
    <property type="entry name" value="Importin_beta"/>
</dbReference>
<dbReference type="Pfam" id="PF25574">
    <property type="entry name" value="TPR_IMB1"/>
    <property type="match status" value="1"/>
</dbReference>
<dbReference type="Proteomes" id="UP001470230">
    <property type="component" value="Unassembled WGS sequence"/>
</dbReference>
<dbReference type="InterPro" id="IPR058584">
    <property type="entry name" value="IMB1_TNPO1-like_TPR"/>
</dbReference>
<dbReference type="InterPro" id="IPR016024">
    <property type="entry name" value="ARM-type_fold"/>
</dbReference>
<gene>
    <name evidence="8" type="ORF">M9Y10_036795</name>
</gene>
<evidence type="ECO:0000259" key="7">
    <source>
        <dbReference type="Pfam" id="PF25574"/>
    </source>
</evidence>